<accession>W7UVI5</accession>
<dbReference type="InterPro" id="IPR050492">
    <property type="entry name" value="Bact_metal-bind_prot9"/>
</dbReference>
<dbReference type="OrthoDB" id="9810636at2"/>
<reference evidence="6 7" key="1">
    <citation type="journal article" date="2014" name="PLoS ONE">
        <title>Rumen cellulosomics: divergent fiber-degrading strategies revealed by comparative genome-wide analysis of six ruminococcal strains.</title>
        <authorList>
            <person name="Dassa B."/>
            <person name="Borovok I."/>
            <person name="Ruimy-Israeli V."/>
            <person name="Lamed R."/>
            <person name="Flint H.J."/>
            <person name="Duncan S.H."/>
            <person name="Henrissat B."/>
            <person name="Coutinho P."/>
            <person name="Morrison M."/>
            <person name="Mosoni P."/>
            <person name="Yeoman C.J."/>
            <person name="White B.A."/>
            <person name="Bayer E.A."/>
        </authorList>
    </citation>
    <scope>NUCLEOTIDE SEQUENCE [LARGE SCALE GENOMIC DNA]</scope>
    <source>
        <strain evidence="6 7">007c</strain>
    </source>
</reference>
<dbReference type="SUPFAM" id="SSF53807">
    <property type="entry name" value="Helical backbone' metal receptor"/>
    <property type="match status" value="1"/>
</dbReference>
<evidence type="ECO:0000313" key="6">
    <source>
        <dbReference type="EMBL" id="EWM52342.1"/>
    </source>
</evidence>
<dbReference type="GO" id="GO:0046872">
    <property type="term" value="F:metal ion binding"/>
    <property type="evidence" value="ECO:0007669"/>
    <property type="project" value="InterPro"/>
</dbReference>
<evidence type="ECO:0000313" key="7">
    <source>
        <dbReference type="Proteomes" id="UP000019365"/>
    </source>
</evidence>
<dbReference type="Pfam" id="PF01297">
    <property type="entry name" value="ZnuA"/>
    <property type="match status" value="1"/>
</dbReference>
<evidence type="ECO:0000256" key="2">
    <source>
        <dbReference type="ARBA" id="ARBA00022448"/>
    </source>
</evidence>
<evidence type="ECO:0000256" key="4">
    <source>
        <dbReference type="SAM" id="MobiDB-lite"/>
    </source>
</evidence>
<keyword evidence="2" id="KW-0813">Transport</keyword>
<dbReference type="PANTHER" id="PTHR42953">
    <property type="entry name" value="HIGH-AFFINITY ZINC UPTAKE SYSTEM PROTEIN ZNUA-RELATED"/>
    <property type="match status" value="1"/>
</dbReference>
<comment type="similarity">
    <text evidence="1">Belongs to the bacterial solute-binding protein 9 family.</text>
</comment>
<comment type="caution">
    <text evidence="6">The sequence shown here is derived from an EMBL/GenBank/DDBJ whole genome shotgun (WGS) entry which is preliminary data.</text>
</comment>
<dbReference type="PANTHER" id="PTHR42953:SF3">
    <property type="entry name" value="HIGH-AFFINITY ZINC UPTAKE SYSTEM PROTEIN ZNUA"/>
    <property type="match status" value="1"/>
</dbReference>
<feature type="signal peptide" evidence="5">
    <location>
        <begin position="1"/>
        <end position="25"/>
    </location>
</feature>
<evidence type="ECO:0000256" key="1">
    <source>
        <dbReference type="ARBA" id="ARBA00011028"/>
    </source>
</evidence>
<dbReference type="GO" id="GO:0030001">
    <property type="term" value="P:metal ion transport"/>
    <property type="evidence" value="ECO:0007669"/>
    <property type="project" value="InterPro"/>
</dbReference>
<dbReference type="PATRIC" id="fig|1341157.4.peg.3118"/>
<keyword evidence="3 5" id="KW-0732">Signal</keyword>
<keyword evidence="7" id="KW-1185">Reference proteome</keyword>
<organism evidence="6 7">
    <name type="scientific">Ruminococcus flavefaciens 007c</name>
    <dbReference type="NCBI Taxonomy" id="1341157"/>
    <lineage>
        <taxon>Bacteria</taxon>
        <taxon>Bacillati</taxon>
        <taxon>Bacillota</taxon>
        <taxon>Clostridia</taxon>
        <taxon>Eubacteriales</taxon>
        <taxon>Oscillospiraceae</taxon>
        <taxon>Ruminococcus</taxon>
    </lineage>
</organism>
<protein>
    <recommendedName>
        <fullName evidence="8">Zinc ABC transporter substrate-binding protein</fullName>
    </recommendedName>
</protein>
<sequence length="338" mass="37372">MFIRKFSAAAMSMAAAALCLTGCSASVTSQEAVKKGQAGASSDKLSIVCTIFPEYDWVKEIMGDHAKDADITYLLDSGTDLHNFQPTASDIMTISSCDLFIHVGGESDKWVDDALSEAVNKDIKVIDLMDVIGDRAKEEEIKEGMEAEEEEEGEEGEEETEYDEHVWLSLRNAKIICKEIADQLSALDPENAADYGSSFEDYSKKLDEMDESFRTLTESSDKNTLIFGDRFPFRYFFDDYGLDYYAAFVGCSAESEASFKTVSFLAEKIGELKCDTIFTIESSDKSIAESIIRNSDNKKCSIAVLNSLQSVTASDLNSGVTYLSLMQQNYDVLAEYLG</sequence>
<proteinExistence type="inferred from homology"/>
<evidence type="ECO:0000256" key="3">
    <source>
        <dbReference type="ARBA" id="ARBA00022729"/>
    </source>
</evidence>
<evidence type="ECO:0000256" key="5">
    <source>
        <dbReference type="SAM" id="SignalP"/>
    </source>
</evidence>
<dbReference type="RefSeq" id="WP_037301405.1">
    <property type="nucleotide sequence ID" value="NZ_ATAX01000036.1"/>
</dbReference>
<evidence type="ECO:0008006" key="8">
    <source>
        <dbReference type="Google" id="ProtNLM"/>
    </source>
</evidence>
<feature type="chain" id="PRO_5004901815" description="Zinc ABC transporter substrate-binding protein" evidence="5">
    <location>
        <begin position="26"/>
        <end position="338"/>
    </location>
</feature>
<dbReference type="AlphaFoldDB" id="W7UVI5"/>
<dbReference type="EMBL" id="ATAX01000036">
    <property type="protein sequence ID" value="EWM52342.1"/>
    <property type="molecule type" value="Genomic_DNA"/>
</dbReference>
<dbReference type="eggNOG" id="COG0803">
    <property type="taxonomic scope" value="Bacteria"/>
</dbReference>
<dbReference type="Gene3D" id="3.40.50.1980">
    <property type="entry name" value="Nitrogenase molybdenum iron protein domain"/>
    <property type="match status" value="2"/>
</dbReference>
<feature type="region of interest" description="Disordered" evidence="4">
    <location>
        <begin position="137"/>
        <end position="162"/>
    </location>
</feature>
<feature type="compositionally biased region" description="Acidic residues" evidence="4">
    <location>
        <begin position="146"/>
        <end position="162"/>
    </location>
</feature>
<gene>
    <name evidence="6" type="ORF">RF007C_13405</name>
</gene>
<dbReference type="Proteomes" id="UP000019365">
    <property type="component" value="Unassembled WGS sequence"/>
</dbReference>
<name>W7UVI5_RUMFL</name>
<dbReference type="InterPro" id="IPR006127">
    <property type="entry name" value="ZnuA-like"/>
</dbReference>